<dbReference type="GO" id="GO:0020037">
    <property type="term" value="F:heme binding"/>
    <property type="evidence" value="ECO:0007669"/>
    <property type="project" value="InterPro"/>
</dbReference>
<evidence type="ECO:0000313" key="4">
    <source>
        <dbReference type="EMBL" id="KAJ8388422.1"/>
    </source>
</evidence>
<dbReference type="GO" id="GO:0006082">
    <property type="term" value="P:organic acid metabolic process"/>
    <property type="evidence" value="ECO:0007669"/>
    <property type="project" value="TreeGrafter"/>
</dbReference>
<dbReference type="GO" id="GO:0016712">
    <property type="term" value="F:oxidoreductase activity, acting on paired donors, with incorporation or reduction of molecular oxygen, reduced flavin or flavoprotein as one donor, and incorporation of one atom of oxygen"/>
    <property type="evidence" value="ECO:0007669"/>
    <property type="project" value="TreeGrafter"/>
</dbReference>
<evidence type="ECO:0000313" key="5">
    <source>
        <dbReference type="Proteomes" id="UP001221898"/>
    </source>
</evidence>
<dbReference type="Gene3D" id="1.10.630.10">
    <property type="entry name" value="Cytochrome P450"/>
    <property type="match status" value="1"/>
</dbReference>
<dbReference type="Pfam" id="PF00067">
    <property type="entry name" value="p450"/>
    <property type="match status" value="1"/>
</dbReference>
<dbReference type="GO" id="GO:0005506">
    <property type="term" value="F:iron ion binding"/>
    <property type="evidence" value="ECO:0007669"/>
    <property type="project" value="InterPro"/>
</dbReference>
<keyword evidence="3" id="KW-0408">Iron</keyword>
<dbReference type="AlphaFoldDB" id="A0AAD7W927"/>
<dbReference type="InterPro" id="IPR050182">
    <property type="entry name" value="Cytochrome_P450_fam2"/>
</dbReference>
<evidence type="ECO:0000256" key="2">
    <source>
        <dbReference type="ARBA" id="ARBA00022723"/>
    </source>
</evidence>
<name>A0AAD7W927_9TELE</name>
<gene>
    <name evidence="4" type="ORF">AAFF_G00132980</name>
</gene>
<organism evidence="4 5">
    <name type="scientific">Aldrovandia affinis</name>
    <dbReference type="NCBI Taxonomy" id="143900"/>
    <lineage>
        <taxon>Eukaryota</taxon>
        <taxon>Metazoa</taxon>
        <taxon>Chordata</taxon>
        <taxon>Craniata</taxon>
        <taxon>Vertebrata</taxon>
        <taxon>Euteleostomi</taxon>
        <taxon>Actinopterygii</taxon>
        <taxon>Neopterygii</taxon>
        <taxon>Teleostei</taxon>
        <taxon>Notacanthiformes</taxon>
        <taxon>Halosauridae</taxon>
        <taxon>Aldrovandia</taxon>
    </lineage>
</organism>
<reference evidence="4" key="1">
    <citation type="journal article" date="2023" name="Science">
        <title>Genome structures resolve the early diversification of teleost fishes.</title>
        <authorList>
            <person name="Parey E."/>
            <person name="Louis A."/>
            <person name="Montfort J."/>
            <person name="Bouchez O."/>
            <person name="Roques C."/>
            <person name="Iampietro C."/>
            <person name="Lluch J."/>
            <person name="Castinel A."/>
            <person name="Donnadieu C."/>
            <person name="Desvignes T."/>
            <person name="Floi Bucao C."/>
            <person name="Jouanno E."/>
            <person name="Wen M."/>
            <person name="Mejri S."/>
            <person name="Dirks R."/>
            <person name="Jansen H."/>
            <person name="Henkel C."/>
            <person name="Chen W.J."/>
            <person name="Zahm M."/>
            <person name="Cabau C."/>
            <person name="Klopp C."/>
            <person name="Thompson A.W."/>
            <person name="Robinson-Rechavi M."/>
            <person name="Braasch I."/>
            <person name="Lecointre G."/>
            <person name="Bobe J."/>
            <person name="Postlethwait J.H."/>
            <person name="Berthelot C."/>
            <person name="Roest Crollius H."/>
            <person name="Guiguen Y."/>
        </authorList>
    </citation>
    <scope>NUCLEOTIDE SEQUENCE</scope>
    <source>
        <strain evidence="4">NC1722</strain>
    </source>
</reference>
<comment type="similarity">
    <text evidence="1">Belongs to the cytochrome P450 family.</text>
</comment>
<dbReference type="PANTHER" id="PTHR24300:SF177">
    <property type="entry name" value="CYTOCHROME P450 2J2"/>
    <property type="match status" value="1"/>
</dbReference>
<dbReference type="GO" id="GO:0006805">
    <property type="term" value="P:xenobiotic metabolic process"/>
    <property type="evidence" value="ECO:0007669"/>
    <property type="project" value="TreeGrafter"/>
</dbReference>
<evidence type="ECO:0008006" key="6">
    <source>
        <dbReference type="Google" id="ProtNLM"/>
    </source>
</evidence>
<protein>
    <recommendedName>
        <fullName evidence="6">Cytochrome P450</fullName>
    </recommendedName>
</protein>
<dbReference type="SUPFAM" id="SSF48264">
    <property type="entry name" value="Cytochrome P450"/>
    <property type="match status" value="1"/>
</dbReference>
<dbReference type="PANTHER" id="PTHR24300">
    <property type="entry name" value="CYTOCHROME P450 508A4-RELATED"/>
    <property type="match status" value="1"/>
</dbReference>
<proteinExistence type="inferred from homology"/>
<dbReference type="EMBL" id="JAINUG010000194">
    <property type="protein sequence ID" value="KAJ8388422.1"/>
    <property type="molecule type" value="Genomic_DNA"/>
</dbReference>
<dbReference type="InterPro" id="IPR001128">
    <property type="entry name" value="Cyt_P450"/>
</dbReference>
<dbReference type="GO" id="GO:0005737">
    <property type="term" value="C:cytoplasm"/>
    <property type="evidence" value="ECO:0007669"/>
    <property type="project" value="TreeGrafter"/>
</dbReference>
<accession>A0AAD7W927</accession>
<sequence>MALQVLLRSVLEWTDVQSLLLFLLVFLLISDHFRKRNPKNFPRGLGFALPGRINNCQGIALNSGYSWKQQRRFTVSTLRDFGVGKRSLESQILEEIKFHHQAVLEKSGEPFDAHFLVNNAVSNIICSIVFGRRFEYTDERFLLLLKLMSKAIQIQGSMWAQAYNSFPFIMKLLPGPHKEMFSFYRQACGFLREEIENHQKDWDPSAPRDFIDCYLSEIEKGYYIV</sequence>
<dbReference type="Proteomes" id="UP001221898">
    <property type="component" value="Unassembled WGS sequence"/>
</dbReference>
<keyword evidence="2" id="KW-0479">Metal-binding</keyword>
<dbReference type="InterPro" id="IPR036396">
    <property type="entry name" value="Cyt_P450_sf"/>
</dbReference>
<keyword evidence="5" id="KW-1185">Reference proteome</keyword>
<evidence type="ECO:0000256" key="3">
    <source>
        <dbReference type="ARBA" id="ARBA00023004"/>
    </source>
</evidence>
<evidence type="ECO:0000256" key="1">
    <source>
        <dbReference type="ARBA" id="ARBA00010617"/>
    </source>
</evidence>
<comment type="caution">
    <text evidence="4">The sequence shown here is derived from an EMBL/GenBank/DDBJ whole genome shotgun (WGS) entry which is preliminary data.</text>
</comment>